<organism evidence="3">
    <name type="scientific">Streptomyces tabacisoli</name>
    <dbReference type="NCBI Taxonomy" id="3156398"/>
    <lineage>
        <taxon>Bacteria</taxon>
        <taxon>Bacillati</taxon>
        <taxon>Actinomycetota</taxon>
        <taxon>Actinomycetes</taxon>
        <taxon>Kitasatosporales</taxon>
        <taxon>Streptomycetaceae</taxon>
        <taxon>Streptomyces</taxon>
    </lineage>
</organism>
<feature type="region of interest" description="Disordered" evidence="1">
    <location>
        <begin position="1"/>
        <end position="42"/>
    </location>
</feature>
<name>A0AAU8ISW0_9ACTN</name>
<dbReference type="KEGG" id="stac:ABII15_16380"/>
<feature type="compositionally biased region" description="Polar residues" evidence="1">
    <location>
        <begin position="307"/>
        <end position="320"/>
    </location>
</feature>
<dbReference type="EMBL" id="CP159534">
    <property type="protein sequence ID" value="XCJ71450.1"/>
    <property type="molecule type" value="Genomic_DNA"/>
</dbReference>
<dbReference type="PANTHER" id="PTHR23150:SF19">
    <property type="entry name" value="FORMYLGLYCINE-GENERATING ENZYME"/>
    <property type="match status" value="1"/>
</dbReference>
<gene>
    <name evidence="3" type="ORF">ABII15_16380</name>
</gene>
<evidence type="ECO:0000256" key="1">
    <source>
        <dbReference type="SAM" id="MobiDB-lite"/>
    </source>
</evidence>
<feature type="domain" description="Sulfatase-modifying factor enzyme-like" evidence="2">
    <location>
        <begin position="47"/>
        <end position="302"/>
    </location>
</feature>
<reference evidence="3" key="1">
    <citation type="submission" date="2024-06" db="EMBL/GenBank/DDBJ databases">
        <title>Streptomyces sp. strain HUAS MG91 genome sequences.</title>
        <authorList>
            <person name="Mo P."/>
        </authorList>
    </citation>
    <scope>NUCLEOTIDE SEQUENCE</scope>
    <source>
        <strain evidence="3">HUAS MG91</strain>
    </source>
</reference>
<evidence type="ECO:0000313" key="3">
    <source>
        <dbReference type="EMBL" id="XCJ71450.1"/>
    </source>
</evidence>
<dbReference type="GO" id="GO:0120147">
    <property type="term" value="F:formylglycine-generating oxidase activity"/>
    <property type="evidence" value="ECO:0007669"/>
    <property type="project" value="TreeGrafter"/>
</dbReference>
<dbReference type="SUPFAM" id="SSF56436">
    <property type="entry name" value="C-type lectin-like"/>
    <property type="match status" value="1"/>
</dbReference>
<protein>
    <submittedName>
        <fullName evidence="3">Formylglycine-generating enzyme family protein</fullName>
    </submittedName>
</protein>
<dbReference type="RefSeq" id="WP_353943063.1">
    <property type="nucleotide sequence ID" value="NZ_CP159534.1"/>
</dbReference>
<evidence type="ECO:0000259" key="2">
    <source>
        <dbReference type="Pfam" id="PF03781"/>
    </source>
</evidence>
<proteinExistence type="predicted"/>
<feature type="compositionally biased region" description="Polar residues" evidence="1">
    <location>
        <begin position="286"/>
        <end position="296"/>
    </location>
</feature>
<dbReference type="InterPro" id="IPR016187">
    <property type="entry name" value="CTDL_fold"/>
</dbReference>
<accession>A0AAU8ISW0</accession>
<dbReference type="Pfam" id="PF03781">
    <property type="entry name" value="FGE-sulfatase"/>
    <property type="match status" value="1"/>
</dbReference>
<dbReference type="AlphaFoldDB" id="A0AAU8ISW0"/>
<dbReference type="Gene3D" id="3.90.1580.10">
    <property type="entry name" value="paralog of FGE (formylglycine-generating enzyme)"/>
    <property type="match status" value="1"/>
</dbReference>
<dbReference type="InterPro" id="IPR051043">
    <property type="entry name" value="Sulfatase_Mod_Factor_Kinase"/>
</dbReference>
<dbReference type="InterPro" id="IPR005532">
    <property type="entry name" value="SUMF_dom"/>
</dbReference>
<dbReference type="PANTHER" id="PTHR23150">
    <property type="entry name" value="SULFATASE MODIFYING FACTOR 1, 2"/>
    <property type="match status" value="1"/>
</dbReference>
<feature type="region of interest" description="Disordered" evidence="1">
    <location>
        <begin position="286"/>
        <end position="320"/>
    </location>
</feature>
<sequence length="320" mass="34210">MSRRCCAPDRSATPGPTLLSPPVRDAGEQHGGHASGERPGGAFAPLLSLPGGVFRMGTRDADAFPDDGEGPVREVSVEPFRISATAVSHAEFRAFADATGYRTEAERFGYSFVFRGCVTAEARERAESVPGADWWLAVPGAWHREPEGPGSRSDDRLDHPVTHVSWHDARAYCAWSGTRLPTEAEWEYAARGGLDQARHPWGDEPPAPDRAVIFRGTFPDAPTAPVGTAPVRSLAPNGFGLHHAVGNVWEWTADRFSPGSPARALRGGSHLCHASYCNRYRCSARTSNTPDASTGHTGFRVAASGDGSRNSSRLPTGSVA</sequence>
<dbReference type="InterPro" id="IPR042095">
    <property type="entry name" value="SUMF_sf"/>
</dbReference>